<gene>
    <name evidence="1" type="ORF">PFLmoz3_00361</name>
</gene>
<reference evidence="1 2" key="1">
    <citation type="submission" date="2015-05" db="EMBL/GenBank/DDBJ databases">
        <title>A genomic and transcriptomic approach to investigate the blue pigment phenotype in Pseudomonas fluorescens.</title>
        <authorList>
            <person name="Andreani N.A."/>
            <person name="Cardazzo B."/>
        </authorList>
    </citation>
    <scope>NUCLEOTIDE SEQUENCE [LARGE SCALE GENOMIC DNA]</scope>
    <source>
        <strain evidence="1 2">Ps_22</strain>
    </source>
</reference>
<dbReference type="EMBL" id="LCYA01000003">
    <property type="protein sequence ID" value="KWV90013.1"/>
    <property type="molecule type" value="Genomic_DNA"/>
</dbReference>
<dbReference type="AlphaFoldDB" id="A0A125QJ85"/>
<accession>A0A125QJ85</accession>
<proteinExistence type="predicted"/>
<name>A0A125QJ85_PSEFL</name>
<evidence type="ECO:0000313" key="1">
    <source>
        <dbReference type="EMBL" id="KWV90013.1"/>
    </source>
</evidence>
<comment type="caution">
    <text evidence="1">The sequence shown here is derived from an EMBL/GenBank/DDBJ whole genome shotgun (WGS) entry which is preliminary data.</text>
</comment>
<protein>
    <submittedName>
        <fullName evidence="1">Uncharacterized protein</fullName>
    </submittedName>
</protein>
<organism evidence="1 2">
    <name type="scientific">Pseudomonas fluorescens</name>
    <dbReference type="NCBI Taxonomy" id="294"/>
    <lineage>
        <taxon>Bacteria</taxon>
        <taxon>Pseudomonadati</taxon>
        <taxon>Pseudomonadota</taxon>
        <taxon>Gammaproteobacteria</taxon>
        <taxon>Pseudomonadales</taxon>
        <taxon>Pseudomonadaceae</taxon>
        <taxon>Pseudomonas</taxon>
    </lineage>
</organism>
<dbReference type="Proteomes" id="UP000061348">
    <property type="component" value="Unassembled WGS sequence"/>
</dbReference>
<evidence type="ECO:0000313" key="2">
    <source>
        <dbReference type="Proteomes" id="UP000061348"/>
    </source>
</evidence>
<sequence>MGAVVDPGFHVDTADQGGVMGQQGTTHQGVVVGQQVDREKTQLAADVQRQGDGVDVEVVPHVDLCRQVLSDPIQLLGQFPHPSLGLHQFFFELHDGPIGIGIVLGRGLFDQVGDTDVAGHTHDRVDAFACGSTLPDTGGMVGVQGQGDAAAQ</sequence>